<dbReference type="Gene3D" id="3.60.21.10">
    <property type="match status" value="1"/>
</dbReference>
<evidence type="ECO:0000313" key="3">
    <source>
        <dbReference type="EMBL" id="CAB5219624.1"/>
    </source>
</evidence>
<name>A0A6J5L274_9CAUD</name>
<dbReference type="InterPro" id="IPR004843">
    <property type="entry name" value="Calcineurin-like_PHP"/>
</dbReference>
<gene>
    <name evidence="2" type="ORF">UFOVP113_111</name>
    <name evidence="3" type="ORF">UFOVP225_98</name>
</gene>
<dbReference type="Pfam" id="PF00149">
    <property type="entry name" value="Metallophos"/>
    <property type="match status" value="1"/>
</dbReference>
<reference evidence="2" key="1">
    <citation type="submission" date="2020-04" db="EMBL/GenBank/DDBJ databases">
        <authorList>
            <person name="Chiriac C."/>
            <person name="Salcher M."/>
            <person name="Ghai R."/>
            <person name="Kavagutti S V."/>
        </authorList>
    </citation>
    <scope>NUCLEOTIDE SEQUENCE</scope>
</reference>
<organism evidence="2">
    <name type="scientific">uncultured Caudovirales phage</name>
    <dbReference type="NCBI Taxonomy" id="2100421"/>
    <lineage>
        <taxon>Viruses</taxon>
        <taxon>Duplodnaviria</taxon>
        <taxon>Heunggongvirae</taxon>
        <taxon>Uroviricota</taxon>
        <taxon>Caudoviricetes</taxon>
        <taxon>Peduoviridae</taxon>
        <taxon>Maltschvirus</taxon>
        <taxon>Maltschvirus maltsch</taxon>
    </lineage>
</organism>
<evidence type="ECO:0000313" key="2">
    <source>
        <dbReference type="EMBL" id="CAB4128888.1"/>
    </source>
</evidence>
<feature type="domain" description="Calcineurin-like phosphoesterase" evidence="1">
    <location>
        <begin position="76"/>
        <end position="243"/>
    </location>
</feature>
<dbReference type="EMBL" id="LR798275">
    <property type="protein sequence ID" value="CAB5219624.1"/>
    <property type="molecule type" value="Genomic_DNA"/>
</dbReference>
<proteinExistence type="predicted"/>
<protein>
    <recommendedName>
        <fullName evidence="1">Calcineurin-like phosphoesterase domain-containing protein</fullName>
    </recommendedName>
</protein>
<dbReference type="InterPro" id="IPR029052">
    <property type="entry name" value="Metallo-depent_PP-like"/>
</dbReference>
<sequence length="336" mass="37553">MSDSLAAQLKALLQEDPYAPFPIRQAEKMTIKPSTAKPTKSKNGWKLAALLPDTQIGYRVYEDGSVVEFHSEPAIDIALQIVKYANEEFGVDTIVNLGDTLDLPQQSRHHQEIAFQNSTNLAIQRAYEYLAAQRATAPDAKIVFLEGNHDCRIYKYLAENAPAVANMRQAGTTPNDWPVNSLPHLLRMDELNVDYASGYPAGEFWLNENLRCIHGDRVNSSGSTAMKYINSNHHVSVIYGHIHRIEMLYHTNHTSTGPARNAAFSPGCLCRVDGSVPSVKGGITPNEKPVKYWENWQQGVGFAWYKDTGEFTLLSVPILDDWAVFMGREFTANNIK</sequence>
<dbReference type="EMBL" id="LR796231">
    <property type="protein sequence ID" value="CAB4128888.1"/>
    <property type="molecule type" value="Genomic_DNA"/>
</dbReference>
<accession>A0A6J5L274</accession>
<evidence type="ECO:0000259" key="1">
    <source>
        <dbReference type="Pfam" id="PF00149"/>
    </source>
</evidence>
<dbReference type="GO" id="GO:0016787">
    <property type="term" value="F:hydrolase activity"/>
    <property type="evidence" value="ECO:0007669"/>
    <property type="project" value="InterPro"/>
</dbReference>
<dbReference type="SUPFAM" id="SSF56300">
    <property type="entry name" value="Metallo-dependent phosphatases"/>
    <property type="match status" value="1"/>
</dbReference>